<dbReference type="EMBL" id="JBHMEW010000068">
    <property type="protein sequence ID" value="MFB9213427.1"/>
    <property type="molecule type" value="Genomic_DNA"/>
</dbReference>
<accession>A0ABV5JAB1</accession>
<sequence>MVPINKSITFSGLKNLELAFMAEVNNPRENILSLTFIDTKKESGKTFKLGFEFEMSPKQVTRWFCKGEFDNGKIDKKTMEREKNVDPISLEELYDQIIDEVEEIYSKWLEDE</sequence>
<keyword evidence="2" id="KW-1185">Reference proteome</keyword>
<gene>
    <name evidence="1" type="ORF">ACFFUR_16545</name>
</gene>
<protein>
    <submittedName>
        <fullName evidence="1">Uncharacterized protein</fullName>
    </submittedName>
</protein>
<dbReference type="RefSeq" id="WP_290249041.1">
    <property type="nucleotide sequence ID" value="NZ_JAUFQT010000002.1"/>
</dbReference>
<evidence type="ECO:0000313" key="2">
    <source>
        <dbReference type="Proteomes" id="UP001589654"/>
    </source>
</evidence>
<dbReference type="Proteomes" id="UP001589654">
    <property type="component" value="Unassembled WGS sequence"/>
</dbReference>
<proteinExistence type="predicted"/>
<organism evidence="1 2">
    <name type="scientific">Echinicola jeungdonensis</name>
    <dbReference type="NCBI Taxonomy" id="709343"/>
    <lineage>
        <taxon>Bacteria</taxon>
        <taxon>Pseudomonadati</taxon>
        <taxon>Bacteroidota</taxon>
        <taxon>Cytophagia</taxon>
        <taxon>Cytophagales</taxon>
        <taxon>Cyclobacteriaceae</taxon>
        <taxon>Echinicola</taxon>
    </lineage>
</organism>
<evidence type="ECO:0000313" key="1">
    <source>
        <dbReference type="EMBL" id="MFB9213427.1"/>
    </source>
</evidence>
<name>A0ABV5JAB1_9BACT</name>
<reference evidence="1 2" key="1">
    <citation type="submission" date="2024-09" db="EMBL/GenBank/DDBJ databases">
        <authorList>
            <person name="Sun Q."/>
            <person name="Mori K."/>
        </authorList>
    </citation>
    <scope>NUCLEOTIDE SEQUENCE [LARGE SCALE GENOMIC DNA]</scope>
    <source>
        <strain evidence="1 2">CECT 7682</strain>
    </source>
</reference>
<comment type="caution">
    <text evidence="1">The sequence shown here is derived from an EMBL/GenBank/DDBJ whole genome shotgun (WGS) entry which is preliminary data.</text>
</comment>